<comment type="caution">
    <text evidence="2">The sequence shown here is derived from an EMBL/GenBank/DDBJ whole genome shotgun (WGS) entry which is preliminary data.</text>
</comment>
<dbReference type="InterPro" id="IPR027417">
    <property type="entry name" value="P-loop_NTPase"/>
</dbReference>
<dbReference type="PANTHER" id="PTHR43581">
    <property type="entry name" value="ATP/GTP PHOSPHATASE"/>
    <property type="match status" value="1"/>
</dbReference>
<accession>A0A176ZGP7</accession>
<protein>
    <recommendedName>
        <fullName evidence="1">AAA+ ATPase domain-containing protein</fullName>
    </recommendedName>
</protein>
<organism evidence="2 3">
    <name type="scientific">Bradyrhizobium neotropicale</name>
    <dbReference type="NCBI Taxonomy" id="1497615"/>
    <lineage>
        <taxon>Bacteria</taxon>
        <taxon>Pseudomonadati</taxon>
        <taxon>Pseudomonadota</taxon>
        <taxon>Alphaproteobacteria</taxon>
        <taxon>Hyphomicrobiales</taxon>
        <taxon>Nitrobacteraceae</taxon>
        <taxon>Bradyrhizobium</taxon>
    </lineage>
</organism>
<evidence type="ECO:0000313" key="2">
    <source>
        <dbReference type="EMBL" id="OAF19861.1"/>
    </source>
</evidence>
<name>A0A176ZGP7_9BRAD</name>
<dbReference type="Proteomes" id="UP000077173">
    <property type="component" value="Unassembled WGS sequence"/>
</dbReference>
<dbReference type="SUPFAM" id="SSF52540">
    <property type="entry name" value="P-loop containing nucleoside triphosphate hydrolases"/>
    <property type="match status" value="1"/>
</dbReference>
<dbReference type="Pfam" id="PF13304">
    <property type="entry name" value="AAA_21"/>
    <property type="match status" value="1"/>
</dbReference>
<dbReference type="InterPro" id="IPR051396">
    <property type="entry name" value="Bact_Antivir_Def_Nuclease"/>
</dbReference>
<proteinExistence type="predicted"/>
<dbReference type="AlphaFoldDB" id="A0A176ZGP7"/>
<keyword evidence="3" id="KW-1185">Reference proteome</keyword>
<dbReference type="SMART" id="SM00382">
    <property type="entry name" value="AAA"/>
    <property type="match status" value="1"/>
</dbReference>
<dbReference type="InterPro" id="IPR003593">
    <property type="entry name" value="AAA+_ATPase"/>
</dbReference>
<evidence type="ECO:0000313" key="3">
    <source>
        <dbReference type="Proteomes" id="UP000077173"/>
    </source>
</evidence>
<dbReference type="CDD" id="cd00267">
    <property type="entry name" value="ABC_ATPase"/>
    <property type="match status" value="1"/>
</dbReference>
<dbReference type="GO" id="GO:0005524">
    <property type="term" value="F:ATP binding"/>
    <property type="evidence" value="ECO:0007669"/>
    <property type="project" value="InterPro"/>
</dbReference>
<dbReference type="PANTHER" id="PTHR43581:SF4">
    <property type="entry name" value="ATP_GTP PHOSPHATASE"/>
    <property type="match status" value="1"/>
</dbReference>
<dbReference type="RefSeq" id="WP_063676227.1">
    <property type="nucleotide sequence ID" value="NZ_LSEF01000013.1"/>
</dbReference>
<sequence length="571" mass="63402">MLISAVKIDRFKRLPTVELPLSNVTILIGGNNAGKSSLLQAIHLMITTLQSAKSATNKNAPASTLGVDQFLYKPSNQPIKLSYQTDMTSKTGPEFVVTYREAITDDPKDFSLKMRRGKNLNIAIEFDHKTRFYERASDRTRPLSIFVPGLAGVALSEERRTDAIVAAGIAQGDANLYLRNVLLRLTKDLQKLEKFHSIIGEVFSNLTVHCDFDEHIHTHIDVLVEIDGKKVPLELVGAGALQAIQLVAYATMYDPGLLLLDEPDAHLHPSNQRLLAATLLKIAEQGPVRIILATHSRHIFDSLSRSHMTDIIWLKKGIKQEKKDTEDLSILLDIGALDSYELLTAAKCRVVVLTEDSKSERLRILLERSGFVKDEYMLQSFDGVSNIAMTATVAEFFLKQANNTYVLVHRDADCMLPDEVEWYKARETKKLPDRCELFTTPLTDIEHQFCTPQHVSTALGISLEQATQIIDGIIAANNASLAADFTNKRGDLKSKALKAKPNVPSAADLLGAQIAFDFVKGKRLFGLLNTELTKLQYNPMHLVNKPTDALTVPQLKDFAKKVWPSLAQQGG</sequence>
<dbReference type="InterPro" id="IPR003959">
    <property type="entry name" value="ATPase_AAA_core"/>
</dbReference>
<evidence type="ECO:0000259" key="1">
    <source>
        <dbReference type="SMART" id="SM00382"/>
    </source>
</evidence>
<dbReference type="GeneID" id="32584988"/>
<gene>
    <name evidence="2" type="ORF">AXW67_01475</name>
</gene>
<dbReference type="Gene3D" id="3.40.50.300">
    <property type="entry name" value="P-loop containing nucleotide triphosphate hydrolases"/>
    <property type="match status" value="1"/>
</dbReference>
<reference evidence="2 3" key="1">
    <citation type="submission" date="2016-02" db="EMBL/GenBank/DDBJ databases">
        <title>Draft genome sequence of the strain BR 10247T Bradyrhizobium neotropicale isolated from nodules of Centrolobium paraense.</title>
        <authorList>
            <person name="Simoes-Araujo J.L."/>
            <person name="Barauna A.C."/>
            <person name="Silva K."/>
            <person name="Zilli J.E."/>
        </authorList>
    </citation>
    <scope>NUCLEOTIDE SEQUENCE [LARGE SCALE GENOMIC DNA]</scope>
    <source>
        <strain evidence="2 3">BR 10247</strain>
    </source>
</reference>
<feature type="domain" description="AAA+ ATPase" evidence="1">
    <location>
        <begin position="21"/>
        <end position="319"/>
    </location>
</feature>
<dbReference type="GO" id="GO:0016887">
    <property type="term" value="F:ATP hydrolysis activity"/>
    <property type="evidence" value="ECO:0007669"/>
    <property type="project" value="InterPro"/>
</dbReference>
<dbReference type="EMBL" id="LSEF01000013">
    <property type="protein sequence ID" value="OAF19861.1"/>
    <property type="molecule type" value="Genomic_DNA"/>
</dbReference>